<dbReference type="Gene3D" id="1.10.510.10">
    <property type="entry name" value="Transferase(Phosphotransferase) domain 1"/>
    <property type="match status" value="1"/>
</dbReference>
<evidence type="ECO:0000256" key="12">
    <source>
        <dbReference type="ARBA" id="ARBA00022989"/>
    </source>
</evidence>
<keyword evidence="4" id="KW-0597">Phosphoprotein</keyword>
<keyword evidence="10 19" id="KW-0418">Kinase</keyword>
<dbReference type="OrthoDB" id="643280at2759"/>
<sequence length="735" mass="82574">MSSGQSLNLNQTLISKSGIYELGYFQPGNSPNYYIGIWYKKISIQNKTVVWVGNRNTPVTDPFTAELKLLEDGNLVLLNQSKAVVWSTNSSLNPLNSSVAVLGDDGNLVLRKGDKPSDVFWQSFDYPTDTWLPGGRFRYDNRIKKSQLLTSWKSPNDPSEGLISLRIDPSGGQFVILWNRTRRYWSSGQWNGQIFSGIPDTRLLHFLNFSFLKNENESVFTYSLNNTSIISWLVLELSGQIKQYTWDEKHKRRFCFGAYQGNNVMFMPFVALSGVCNQRSFPFCTCMDGFKPRYEEEWNLSNYSSGGCVRKTSLQCGDKDNFFLMPNVKLRDNAQRLAVASADDCKLACWSNCNCSAYAYTSFCSIWDADLLSLQQLSDDEDGGEDLYLKLAASDFQKSGGKDKKTNTGVIVGAVAGIGAILVLVLFYIRRWRIGQSVGKSKSFEGSLMVFAYKDLQNATNNFYEKLGGGAFGSVFKGTLPDSSVIAVKKLESLGQGEKQFRAEVSTIGTIQHVNLVRLCGFCSEGDTRLLVYDYMPNGSLDYHIFGQNDSAMMNWKTRYQIALGIARGLSYLHEKCRDCIIHCDIKPENVLLDADFYPKVADFGLAKLIGREFSRVLTTMRGTRGYLAPEWISGVAITVKADVYSYGMMLFEIVSGRRNIDHSDEGKFVFFPIWAARKIIEDGNVLALLDSRLQGDANVEELTREPGIDFNETFAPVARMETIRTVLAIAAQWR</sequence>
<evidence type="ECO:0000256" key="17">
    <source>
        <dbReference type="ARBA" id="ARBA00047899"/>
    </source>
</evidence>
<evidence type="ECO:0000256" key="20">
    <source>
        <dbReference type="PROSITE-ProRule" id="PRU10141"/>
    </source>
</evidence>
<evidence type="ECO:0000256" key="10">
    <source>
        <dbReference type="ARBA" id="ARBA00022777"/>
    </source>
</evidence>
<evidence type="ECO:0000256" key="16">
    <source>
        <dbReference type="ARBA" id="ARBA00023180"/>
    </source>
</evidence>
<feature type="binding site" evidence="20">
    <location>
        <position position="490"/>
    </location>
    <ligand>
        <name>ATP</name>
        <dbReference type="ChEBI" id="CHEBI:30616"/>
    </ligand>
</feature>
<dbReference type="GO" id="GO:0030246">
    <property type="term" value="F:carbohydrate binding"/>
    <property type="evidence" value="ECO:0007669"/>
    <property type="project" value="UniProtKB-KW"/>
</dbReference>
<dbReference type="PANTHER" id="PTHR47974">
    <property type="entry name" value="OS07G0415500 PROTEIN"/>
    <property type="match status" value="1"/>
</dbReference>
<dbReference type="GO" id="GO:0005886">
    <property type="term" value="C:plasma membrane"/>
    <property type="evidence" value="ECO:0007669"/>
    <property type="project" value="UniProtKB-SubCell"/>
</dbReference>
<keyword evidence="11 19" id="KW-0067">ATP-binding</keyword>
<dbReference type="SUPFAM" id="SSF51110">
    <property type="entry name" value="alpha-D-mannose-specific plant lectins"/>
    <property type="match status" value="1"/>
</dbReference>
<evidence type="ECO:0000313" key="26">
    <source>
        <dbReference type="Proteomes" id="UP000230069"/>
    </source>
</evidence>
<protein>
    <recommendedName>
        <fullName evidence="19">Receptor-like serine/threonine-protein kinase</fullName>
        <ecNumber evidence="19">2.7.11.1</ecNumber>
    </recommendedName>
</protein>
<evidence type="ECO:0000256" key="21">
    <source>
        <dbReference type="SAM" id="Phobius"/>
    </source>
</evidence>
<dbReference type="STRING" id="218851.A0A2G5E5V6"/>
<dbReference type="FunFam" id="3.30.200.20:FF:000370">
    <property type="entry name" value="Receptor-like protein kinase 4"/>
    <property type="match status" value="1"/>
</dbReference>
<keyword evidence="16" id="KW-0325">Glycoprotein</keyword>
<dbReference type="InterPro" id="IPR001480">
    <property type="entry name" value="Bulb-type_lectin_dom"/>
</dbReference>
<comment type="subcellular location">
    <subcellularLocation>
        <location evidence="1">Cell membrane</location>
        <topology evidence="1">Single-pass type I membrane protein</topology>
    </subcellularLocation>
</comment>
<dbReference type="Gene3D" id="3.30.200.20">
    <property type="entry name" value="Phosphorylase Kinase, domain 1"/>
    <property type="match status" value="1"/>
</dbReference>
<dbReference type="CDD" id="cd01098">
    <property type="entry name" value="PAN_AP_plant"/>
    <property type="match status" value="1"/>
</dbReference>
<dbReference type="Pfam" id="PF00069">
    <property type="entry name" value="Pkinase"/>
    <property type="match status" value="1"/>
</dbReference>
<comment type="similarity">
    <text evidence="19">Belongs to the protein kinase superfamily. Ser/Thr protein kinase family.</text>
</comment>
<evidence type="ECO:0000256" key="2">
    <source>
        <dbReference type="ARBA" id="ARBA00022475"/>
    </source>
</evidence>
<dbReference type="PROSITE" id="PS50948">
    <property type="entry name" value="PAN"/>
    <property type="match status" value="1"/>
</dbReference>
<keyword evidence="7" id="KW-0732">Signal</keyword>
<dbReference type="InterPro" id="IPR024171">
    <property type="entry name" value="SRK-like_kinase"/>
</dbReference>
<keyword evidence="13 21" id="KW-0472">Membrane</keyword>
<keyword evidence="8" id="KW-0430">Lectin</keyword>
<feature type="domain" description="Protein kinase" evidence="22">
    <location>
        <begin position="461"/>
        <end position="735"/>
    </location>
</feature>
<dbReference type="InParanoid" id="A0A2G5E5V6"/>
<dbReference type="InterPro" id="IPR036426">
    <property type="entry name" value="Bulb-type_lectin_dom_sf"/>
</dbReference>
<feature type="domain" description="Apple" evidence="24">
    <location>
        <begin position="316"/>
        <end position="392"/>
    </location>
</feature>
<comment type="catalytic activity">
    <reaction evidence="18 19">
        <text>L-seryl-[protein] + ATP = O-phospho-L-seryl-[protein] + ADP + H(+)</text>
        <dbReference type="Rhea" id="RHEA:17989"/>
        <dbReference type="Rhea" id="RHEA-COMP:9863"/>
        <dbReference type="Rhea" id="RHEA-COMP:11604"/>
        <dbReference type="ChEBI" id="CHEBI:15378"/>
        <dbReference type="ChEBI" id="CHEBI:29999"/>
        <dbReference type="ChEBI" id="CHEBI:30616"/>
        <dbReference type="ChEBI" id="CHEBI:83421"/>
        <dbReference type="ChEBI" id="CHEBI:456216"/>
        <dbReference type="EC" id="2.7.11.1"/>
    </reaction>
</comment>
<dbReference type="PROSITE" id="PS00108">
    <property type="entry name" value="PROTEIN_KINASE_ST"/>
    <property type="match status" value="1"/>
</dbReference>
<evidence type="ECO:0000256" key="19">
    <source>
        <dbReference type="PIRNR" id="PIRNR000641"/>
    </source>
</evidence>
<dbReference type="SMART" id="SM00473">
    <property type="entry name" value="PAN_AP"/>
    <property type="match status" value="1"/>
</dbReference>
<dbReference type="InterPro" id="IPR000719">
    <property type="entry name" value="Prot_kinase_dom"/>
</dbReference>
<keyword evidence="12 21" id="KW-1133">Transmembrane helix</keyword>
<evidence type="ECO:0000256" key="9">
    <source>
        <dbReference type="ARBA" id="ARBA00022741"/>
    </source>
</evidence>
<comment type="catalytic activity">
    <reaction evidence="17 19">
        <text>L-threonyl-[protein] + ATP = O-phospho-L-threonyl-[protein] + ADP + H(+)</text>
        <dbReference type="Rhea" id="RHEA:46608"/>
        <dbReference type="Rhea" id="RHEA-COMP:11060"/>
        <dbReference type="Rhea" id="RHEA-COMP:11605"/>
        <dbReference type="ChEBI" id="CHEBI:15378"/>
        <dbReference type="ChEBI" id="CHEBI:30013"/>
        <dbReference type="ChEBI" id="CHEBI:30616"/>
        <dbReference type="ChEBI" id="CHEBI:61977"/>
        <dbReference type="ChEBI" id="CHEBI:456216"/>
        <dbReference type="EC" id="2.7.11.1"/>
    </reaction>
</comment>
<evidence type="ECO:0000259" key="22">
    <source>
        <dbReference type="PROSITE" id="PS50011"/>
    </source>
</evidence>
<evidence type="ECO:0000256" key="18">
    <source>
        <dbReference type="ARBA" id="ARBA00048679"/>
    </source>
</evidence>
<keyword evidence="3 19" id="KW-0723">Serine/threonine-protein kinase</keyword>
<dbReference type="SUPFAM" id="SSF56112">
    <property type="entry name" value="Protein kinase-like (PK-like)"/>
    <property type="match status" value="1"/>
</dbReference>
<dbReference type="GO" id="GO:0106310">
    <property type="term" value="F:protein serine kinase activity"/>
    <property type="evidence" value="ECO:0007669"/>
    <property type="project" value="RHEA"/>
</dbReference>
<evidence type="ECO:0000256" key="3">
    <source>
        <dbReference type="ARBA" id="ARBA00022527"/>
    </source>
</evidence>
<feature type="transmembrane region" description="Helical" evidence="21">
    <location>
        <begin position="409"/>
        <end position="429"/>
    </location>
</feature>
<dbReference type="EMBL" id="KZ305028">
    <property type="protein sequence ID" value="PIA51106.1"/>
    <property type="molecule type" value="Genomic_DNA"/>
</dbReference>
<dbReference type="GO" id="GO:0048544">
    <property type="term" value="P:recognition of pollen"/>
    <property type="evidence" value="ECO:0007669"/>
    <property type="project" value="InterPro"/>
</dbReference>
<evidence type="ECO:0000313" key="25">
    <source>
        <dbReference type="EMBL" id="PIA51106.1"/>
    </source>
</evidence>
<keyword evidence="6 21" id="KW-0812">Transmembrane</keyword>
<dbReference type="Pfam" id="PF08276">
    <property type="entry name" value="PAN_2"/>
    <property type="match status" value="1"/>
</dbReference>
<keyword evidence="2" id="KW-1003">Cell membrane</keyword>
<dbReference type="Pfam" id="PF00954">
    <property type="entry name" value="S_locus_glycop"/>
    <property type="match status" value="1"/>
</dbReference>
<keyword evidence="15" id="KW-0675">Receptor</keyword>
<dbReference type="Proteomes" id="UP000230069">
    <property type="component" value="Unassembled WGS sequence"/>
</dbReference>
<evidence type="ECO:0000256" key="1">
    <source>
        <dbReference type="ARBA" id="ARBA00004251"/>
    </source>
</evidence>
<dbReference type="InterPro" id="IPR017441">
    <property type="entry name" value="Protein_kinase_ATP_BS"/>
</dbReference>
<evidence type="ECO:0000256" key="7">
    <source>
        <dbReference type="ARBA" id="ARBA00022729"/>
    </source>
</evidence>
<dbReference type="AlphaFoldDB" id="A0A2G5E5V6"/>
<dbReference type="InterPro" id="IPR011009">
    <property type="entry name" value="Kinase-like_dom_sf"/>
</dbReference>
<evidence type="ECO:0000256" key="4">
    <source>
        <dbReference type="ARBA" id="ARBA00022553"/>
    </source>
</evidence>
<dbReference type="InterPro" id="IPR000858">
    <property type="entry name" value="S_locus_glycoprot_dom"/>
</dbReference>
<evidence type="ECO:0000256" key="11">
    <source>
        <dbReference type="ARBA" id="ARBA00022840"/>
    </source>
</evidence>
<gene>
    <name evidence="25" type="ORF">AQUCO_01100142v1</name>
</gene>
<dbReference type="SMART" id="SM00220">
    <property type="entry name" value="S_TKc"/>
    <property type="match status" value="1"/>
</dbReference>
<evidence type="ECO:0000256" key="5">
    <source>
        <dbReference type="ARBA" id="ARBA00022679"/>
    </source>
</evidence>
<reference evidence="25 26" key="1">
    <citation type="submission" date="2017-09" db="EMBL/GenBank/DDBJ databases">
        <title>WGS assembly of Aquilegia coerulea Goldsmith.</title>
        <authorList>
            <person name="Hodges S."/>
            <person name="Kramer E."/>
            <person name="Nordborg M."/>
            <person name="Tomkins J."/>
            <person name="Borevitz J."/>
            <person name="Derieg N."/>
            <person name="Yan J."/>
            <person name="Mihaltcheva S."/>
            <person name="Hayes R.D."/>
            <person name="Rokhsar D."/>
        </authorList>
    </citation>
    <scope>NUCLEOTIDE SEQUENCE [LARGE SCALE GENOMIC DNA]</scope>
    <source>
        <strain evidence="26">cv. Goldsmith</strain>
    </source>
</reference>
<keyword evidence="9 19" id="KW-0547">Nucleotide-binding</keyword>
<evidence type="ECO:0000256" key="6">
    <source>
        <dbReference type="ARBA" id="ARBA00022692"/>
    </source>
</evidence>
<dbReference type="CDD" id="cd00028">
    <property type="entry name" value="B_lectin"/>
    <property type="match status" value="1"/>
</dbReference>
<dbReference type="PANTHER" id="PTHR47974:SF19">
    <property type="entry name" value="RECEPTOR-LIKE SERINE_THREONINE-PROTEIN KINASE"/>
    <property type="match status" value="1"/>
</dbReference>
<dbReference type="Pfam" id="PF01453">
    <property type="entry name" value="B_lectin"/>
    <property type="match status" value="1"/>
</dbReference>
<proteinExistence type="inferred from homology"/>
<dbReference type="GO" id="GO:0004674">
    <property type="term" value="F:protein serine/threonine kinase activity"/>
    <property type="evidence" value="ECO:0007669"/>
    <property type="project" value="UniProtKB-KW"/>
</dbReference>
<dbReference type="SMART" id="SM00108">
    <property type="entry name" value="B_lectin"/>
    <property type="match status" value="1"/>
</dbReference>
<dbReference type="PROSITE" id="PS50011">
    <property type="entry name" value="PROTEIN_KINASE_DOM"/>
    <property type="match status" value="1"/>
</dbReference>
<dbReference type="PROSITE" id="PS50927">
    <property type="entry name" value="BULB_LECTIN"/>
    <property type="match status" value="1"/>
</dbReference>
<keyword evidence="26" id="KW-1185">Reference proteome</keyword>
<evidence type="ECO:0000256" key="8">
    <source>
        <dbReference type="ARBA" id="ARBA00022734"/>
    </source>
</evidence>
<keyword evidence="5 19" id="KW-0808">Transferase</keyword>
<dbReference type="PIRSF" id="PIRSF000641">
    <property type="entry name" value="SRK"/>
    <property type="match status" value="1"/>
</dbReference>
<accession>A0A2G5E5V6</accession>
<name>A0A2G5E5V6_AQUCA</name>
<dbReference type="FunCoup" id="A0A2G5E5V6">
    <property type="interactions" value="306"/>
</dbReference>
<evidence type="ECO:0000256" key="15">
    <source>
        <dbReference type="ARBA" id="ARBA00023170"/>
    </source>
</evidence>
<evidence type="ECO:0000256" key="13">
    <source>
        <dbReference type="ARBA" id="ARBA00023136"/>
    </source>
</evidence>
<dbReference type="Gene3D" id="2.90.10.10">
    <property type="entry name" value="Bulb-type lectin domain"/>
    <property type="match status" value="1"/>
</dbReference>
<feature type="domain" description="Bulb-type lectin" evidence="23">
    <location>
        <begin position="1"/>
        <end position="123"/>
    </location>
</feature>
<keyword evidence="14" id="KW-1015">Disulfide bond</keyword>
<evidence type="ECO:0000259" key="24">
    <source>
        <dbReference type="PROSITE" id="PS50948"/>
    </source>
</evidence>
<dbReference type="PROSITE" id="PS00107">
    <property type="entry name" value="PROTEIN_KINASE_ATP"/>
    <property type="match status" value="1"/>
</dbReference>
<evidence type="ECO:0000256" key="14">
    <source>
        <dbReference type="ARBA" id="ARBA00023157"/>
    </source>
</evidence>
<evidence type="ECO:0000259" key="23">
    <source>
        <dbReference type="PROSITE" id="PS50927"/>
    </source>
</evidence>
<dbReference type="InterPro" id="IPR008271">
    <property type="entry name" value="Ser/Thr_kinase_AS"/>
</dbReference>
<organism evidence="25 26">
    <name type="scientific">Aquilegia coerulea</name>
    <name type="common">Rocky mountain columbine</name>
    <dbReference type="NCBI Taxonomy" id="218851"/>
    <lineage>
        <taxon>Eukaryota</taxon>
        <taxon>Viridiplantae</taxon>
        <taxon>Streptophyta</taxon>
        <taxon>Embryophyta</taxon>
        <taxon>Tracheophyta</taxon>
        <taxon>Spermatophyta</taxon>
        <taxon>Magnoliopsida</taxon>
        <taxon>Ranunculales</taxon>
        <taxon>Ranunculaceae</taxon>
        <taxon>Thalictroideae</taxon>
        <taxon>Aquilegia</taxon>
    </lineage>
</organism>
<dbReference type="GO" id="GO:0005524">
    <property type="term" value="F:ATP binding"/>
    <property type="evidence" value="ECO:0007669"/>
    <property type="project" value="UniProtKB-UniRule"/>
</dbReference>
<dbReference type="InterPro" id="IPR003609">
    <property type="entry name" value="Pan_app"/>
</dbReference>
<dbReference type="FunFam" id="1.10.510.10:FF:000384">
    <property type="entry name" value="G-type lectin S-receptor-like serine/threonine-protein kinase"/>
    <property type="match status" value="1"/>
</dbReference>
<dbReference type="EC" id="2.7.11.1" evidence="19"/>